<dbReference type="InterPro" id="IPR010502">
    <property type="entry name" value="Carb-bd_dom_fam9"/>
</dbReference>
<dbReference type="Pfam" id="PF06452">
    <property type="entry name" value="CBM9_1"/>
    <property type="match status" value="1"/>
</dbReference>
<gene>
    <name evidence="3" type="ORF">CNF02_04230</name>
</gene>
<dbReference type="SUPFAM" id="SSF49344">
    <property type="entry name" value="CBD9-like"/>
    <property type="match status" value="1"/>
</dbReference>
<protein>
    <submittedName>
        <fullName evidence="3">Hydrolase</fullName>
    </submittedName>
</protein>
<dbReference type="Proteomes" id="UP000219329">
    <property type="component" value="Unassembled WGS sequence"/>
</dbReference>
<organism evidence="3 4">
    <name type="scientific">OM182 bacterium MED-G28</name>
    <dbReference type="NCBI Taxonomy" id="1986256"/>
    <lineage>
        <taxon>Bacteria</taxon>
        <taxon>Pseudomonadati</taxon>
        <taxon>Pseudomonadota</taxon>
        <taxon>Gammaproteobacteria</taxon>
        <taxon>OMG group</taxon>
        <taxon>OM182 clade</taxon>
    </lineage>
</organism>
<feature type="domain" description="DUF5916" evidence="2">
    <location>
        <begin position="282"/>
        <end position="357"/>
    </location>
</feature>
<evidence type="ECO:0000259" key="1">
    <source>
        <dbReference type="Pfam" id="PF06452"/>
    </source>
</evidence>
<dbReference type="GO" id="GO:0016052">
    <property type="term" value="P:carbohydrate catabolic process"/>
    <property type="evidence" value="ECO:0007669"/>
    <property type="project" value="InterPro"/>
</dbReference>
<reference evidence="3 4" key="1">
    <citation type="submission" date="2017-08" db="EMBL/GenBank/DDBJ databases">
        <title>Fine stratification of microbial communities through a metagenomic profile of the photic zone.</title>
        <authorList>
            <person name="Haro-Moreno J.M."/>
            <person name="Lopez-Perez M."/>
            <person name="De La Torre J."/>
            <person name="Picazo A."/>
            <person name="Camacho A."/>
            <person name="Rodriguez-Valera F."/>
        </authorList>
    </citation>
    <scope>NUCLEOTIDE SEQUENCE [LARGE SCALE GENOMIC DNA]</scope>
    <source>
        <strain evidence="3">MED-G28</strain>
    </source>
</reference>
<dbReference type="GO" id="GO:0030246">
    <property type="term" value="F:carbohydrate binding"/>
    <property type="evidence" value="ECO:0007669"/>
    <property type="project" value="InterPro"/>
</dbReference>
<comment type="caution">
    <text evidence="3">The sequence shown here is derived from an EMBL/GenBank/DDBJ whole genome shotgun (WGS) entry which is preliminary data.</text>
</comment>
<dbReference type="CDD" id="cd09618">
    <property type="entry name" value="CBM9_like_2"/>
    <property type="match status" value="1"/>
</dbReference>
<dbReference type="AlphaFoldDB" id="A0A2A5WE70"/>
<evidence type="ECO:0000259" key="2">
    <source>
        <dbReference type="Pfam" id="PF19313"/>
    </source>
</evidence>
<keyword evidence="3" id="KW-0378">Hydrolase</keyword>
<name>A0A2A5WE70_9GAMM</name>
<proteinExistence type="predicted"/>
<dbReference type="Pfam" id="PF19313">
    <property type="entry name" value="DUF5916"/>
    <property type="match status" value="1"/>
</dbReference>
<dbReference type="InterPro" id="IPR045670">
    <property type="entry name" value="DUF5916"/>
</dbReference>
<dbReference type="Gene3D" id="2.60.40.1190">
    <property type="match status" value="1"/>
</dbReference>
<dbReference type="EMBL" id="NTJZ01000003">
    <property type="protein sequence ID" value="PDH34574.1"/>
    <property type="molecule type" value="Genomic_DNA"/>
</dbReference>
<sequence>MLITLSLVLDSGVAPVPALLSIQFLFAFIVSSIALLYCSLVAAQSPQTFTIPRTNQVPTINGVLEENEWAQASSVLINIEVDPGDNIEAEVLAEALLMEDGEVLYVAYIAQDPDPSQIRGFYQDRDRAWEDDWIAIILDTFNDERRAFEFIVNPLGVQMDAIFDDVNGREDDSWNAIWDSVGQITESGYNVELAIPLKQLRFTATDSLQTWGIDIARYYPRDRSTLITIQEVDRDVSCYLCQISKLQGFEELEPSRNLEIIPTVTMSSIENRDPAVDDWRREDFDPQGSLDLRWGITQDLYLNATINPDFSQVEADSTQLDINNTFSLFFPERRTFFLDGADYFDSYENLVHTRNIASPEYGLKLTGKTGDHTYGIMAANDETTSFIIPKNLSSRIASIDDMQSKVAIGRYRMDIFENSTIGALVTDRRGNGYNNTVFSLDASLRPTDSDTISIQSMHSSSDYPLMVQNQYAQKSSLGDNSHVIEYNHNDRRWDWRLGYYDWGDDFRADLGFINRVDYKHIVGTLGHTWRSDGDSFFSRIRIALDYDRTEDQSGLQLEEETEIFLNMSGPKQSYLNGLFGGSETYWNGKYFDEQFNMINIGFQPTPNLNISSLIRFEDVVDFSNTRLGYSKRWGPRVGYRFGRHFLLDVSHQYQDFESDGRDLFTANLTDLRTTYQFNARSFLRLTLQYSDRERNQENYLFPVDKQSRDLGAQLLYSYKVNAATRFFVGYSDSGFQDDVYDSIEYTNRTFFAKFSYAWQP</sequence>
<feature type="domain" description="Carbohydrate-binding" evidence="1">
    <location>
        <begin position="60"/>
        <end position="218"/>
    </location>
</feature>
<accession>A0A2A5WE70</accession>
<evidence type="ECO:0000313" key="4">
    <source>
        <dbReference type="Proteomes" id="UP000219329"/>
    </source>
</evidence>
<evidence type="ECO:0000313" key="3">
    <source>
        <dbReference type="EMBL" id="PDH34574.1"/>
    </source>
</evidence>
<dbReference type="GO" id="GO:0004553">
    <property type="term" value="F:hydrolase activity, hydrolyzing O-glycosyl compounds"/>
    <property type="evidence" value="ECO:0007669"/>
    <property type="project" value="InterPro"/>
</dbReference>